<evidence type="ECO:0000313" key="6">
    <source>
        <dbReference type="Proteomes" id="UP000250462"/>
    </source>
</evidence>
<protein>
    <submittedName>
        <fullName evidence="5">Glycoside hydrolase family 5 protein</fullName>
    </submittedName>
</protein>
<gene>
    <name evidence="5" type="ORF">DPM12_02185</name>
</gene>
<evidence type="ECO:0000259" key="4">
    <source>
        <dbReference type="Pfam" id="PF00150"/>
    </source>
</evidence>
<dbReference type="GO" id="GO:0008422">
    <property type="term" value="F:beta-glucosidase activity"/>
    <property type="evidence" value="ECO:0007669"/>
    <property type="project" value="TreeGrafter"/>
</dbReference>
<dbReference type="PANTHER" id="PTHR31297:SF13">
    <property type="entry name" value="PUTATIVE-RELATED"/>
    <property type="match status" value="1"/>
</dbReference>
<evidence type="ECO:0000256" key="1">
    <source>
        <dbReference type="ARBA" id="ARBA00022801"/>
    </source>
</evidence>
<dbReference type="Proteomes" id="UP000250462">
    <property type="component" value="Unassembled WGS sequence"/>
</dbReference>
<dbReference type="AlphaFoldDB" id="A0A329R4N8"/>
<comment type="similarity">
    <text evidence="3">Belongs to the glycosyl hydrolase 5 (cellulase A) family.</text>
</comment>
<dbReference type="Gene3D" id="3.20.20.80">
    <property type="entry name" value="Glycosidases"/>
    <property type="match status" value="1"/>
</dbReference>
<keyword evidence="6" id="KW-1185">Reference proteome</keyword>
<dbReference type="GO" id="GO:0009251">
    <property type="term" value="P:glucan catabolic process"/>
    <property type="evidence" value="ECO:0007669"/>
    <property type="project" value="TreeGrafter"/>
</dbReference>
<dbReference type="GO" id="GO:0005576">
    <property type="term" value="C:extracellular region"/>
    <property type="evidence" value="ECO:0007669"/>
    <property type="project" value="TreeGrafter"/>
</dbReference>
<organism evidence="5 6">
    <name type="scientific">Phytoactinopolyspora halophila</name>
    <dbReference type="NCBI Taxonomy" id="1981511"/>
    <lineage>
        <taxon>Bacteria</taxon>
        <taxon>Bacillati</taxon>
        <taxon>Actinomycetota</taxon>
        <taxon>Actinomycetes</taxon>
        <taxon>Jiangellales</taxon>
        <taxon>Jiangellaceae</taxon>
        <taxon>Phytoactinopolyspora</taxon>
    </lineage>
</organism>
<dbReference type="InterPro" id="IPR017853">
    <property type="entry name" value="GH"/>
</dbReference>
<dbReference type="SUPFAM" id="SSF51445">
    <property type="entry name" value="(Trans)glycosidases"/>
    <property type="match status" value="1"/>
</dbReference>
<dbReference type="Pfam" id="PF00150">
    <property type="entry name" value="Cellulase"/>
    <property type="match status" value="1"/>
</dbReference>
<evidence type="ECO:0000256" key="3">
    <source>
        <dbReference type="RuleBase" id="RU361153"/>
    </source>
</evidence>
<dbReference type="FunFam" id="3.20.20.80:FF:000130">
    <property type="entry name" value="Endoglucanase C"/>
    <property type="match status" value="1"/>
</dbReference>
<dbReference type="GO" id="GO:0009986">
    <property type="term" value="C:cell surface"/>
    <property type="evidence" value="ECO:0007669"/>
    <property type="project" value="TreeGrafter"/>
</dbReference>
<keyword evidence="1 3" id="KW-0378">Hydrolase</keyword>
<proteinExistence type="inferred from homology"/>
<dbReference type="InterPro" id="IPR050386">
    <property type="entry name" value="Glycosyl_hydrolase_5"/>
</dbReference>
<accession>A0A329R4N8</accession>
<reference evidence="5 6" key="1">
    <citation type="submission" date="2018-06" db="EMBL/GenBank/DDBJ databases">
        <title>Phytoactinopolyspora halophila sp. nov., a novel halophilic actinomycete isolated from a saline soil in China.</title>
        <authorList>
            <person name="Tang S.-K."/>
        </authorList>
    </citation>
    <scope>NUCLEOTIDE SEQUENCE [LARGE SCALE GENOMIC DNA]</scope>
    <source>
        <strain evidence="5 6">YIM 96934</strain>
    </source>
</reference>
<evidence type="ECO:0000313" key="5">
    <source>
        <dbReference type="EMBL" id="RAW18989.1"/>
    </source>
</evidence>
<dbReference type="PANTHER" id="PTHR31297">
    <property type="entry name" value="GLUCAN ENDO-1,6-BETA-GLUCOSIDASE B"/>
    <property type="match status" value="1"/>
</dbReference>
<dbReference type="InterPro" id="IPR001547">
    <property type="entry name" value="Glyco_hydro_5"/>
</dbReference>
<feature type="domain" description="Glycoside hydrolase family 5" evidence="4">
    <location>
        <begin position="37"/>
        <end position="302"/>
    </location>
</feature>
<evidence type="ECO:0000256" key="2">
    <source>
        <dbReference type="ARBA" id="ARBA00023295"/>
    </source>
</evidence>
<comment type="caution">
    <text evidence="5">The sequence shown here is derived from an EMBL/GenBank/DDBJ whole genome shotgun (WGS) entry which is preliminary data.</text>
</comment>
<name>A0A329R4N8_9ACTN</name>
<dbReference type="EMBL" id="QMIG01000001">
    <property type="protein sequence ID" value="RAW18989.1"/>
    <property type="molecule type" value="Genomic_DNA"/>
</dbReference>
<keyword evidence="2 3" id="KW-0326">Glycosidase</keyword>
<dbReference type="OrthoDB" id="4771662at2"/>
<sequence>MNMENFITGYPGTESQARASMRANLGAEGYERFFARFMRDFFNDDDAQLVASLGMNCVRVPFNYRHFEDDDQPFVLKDDGFGLLDRIIEICARHGIYTILDLHAAPGCQNHHWHSDNPTHVPLFWQHRHFQDRVVHLWEALAERYRDTPAVAGYNPLNEPADESGSVIGPFYERLEKAIRAVDPNHVLFLDGNRYSSDFSTFEEPFDNTVYTAHDYALPGIARVSEYPGITRGEYFDRHVVEQTFLRRTEFMRRTGTPIWIGEFGPIYTGDPVRDQACYELLRDQLDIYRAHDASWSLWTYKDIGRQGLAHVPEDSPYIRQIAPSLEQKTRLGTDSWGGSDANIRHVMEPIEKLIADEFPDFHPYPWGQRQWIPLLIRNIMLAEPAAEYFGRCFQGLSPERAEELASCFALSSCHVRTELAAVLRDHLMSG</sequence>